<keyword evidence="1" id="KW-0489">Methyltransferase</keyword>
<dbReference type="KEGG" id="gfu:KM031_05780"/>
<name>A0A975P9K0_9RHOB</name>
<dbReference type="Gene3D" id="3.40.50.150">
    <property type="entry name" value="Vaccinia Virus protein VP39"/>
    <property type="match status" value="1"/>
</dbReference>
<dbReference type="Pfam" id="PF13489">
    <property type="entry name" value="Methyltransf_23"/>
    <property type="match status" value="1"/>
</dbReference>
<keyword evidence="2" id="KW-1185">Reference proteome</keyword>
<dbReference type="PANTHER" id="PTHR43861">
    <property type="entry name" value="TRANS-ACONITATE 2-METHYLTRANSFERASE-RELATED"/>
    <property type="match status" value="1"/>
</dbReference>
<dbReference type="CDD" id="cd02440">
    <property type="entry name" value="AdoMet_MTases"/>
    <property type="match status" value="1"/>
</dbReference>
<proteinExistence type="predicted"/>
<organism evidence="1 2">
    <name type="scientific">Gemmobacter fulvus</name>
    <dbReference type="NCBI Taxonomy" id="2840474"/>
    <lineage>
        <taxon>Bacteria</taxon>
        <taxon>Pseudomonadati</taxon>
        <taxon>Pseudomonadota</taxon>
        <taxon>Alphaproteobacteria</taxon>
        <taxon>Rhodobacterales</taxon>
        <taxon>Paracoccaceae</taxon>
        <taxon>Gemmobacter</taxon>
    </lineage>
</organism>
<reference evidence="1" key="1">
    <citation type="submission" date="2021-06" db="EMBL/GenBank/DDBJ databases">
        <title>Direct submission.</title>
        <authorList>
            <person name="Lee C.-S."/>
            <person name="Jin L."/>
        </authorList>
    </citation>
    <scope>NUCLEOTIDE SEQUENCE</scope>
    <source>
        <strain evidence="1">Con5</strain>
    </source>
</reference>
<dbReference type="Gene3D" id="1.10.150.290">
    <property type="entry name" value="S-adenosyl-L-methionine-dependent methyltransferases"/>
    <property type="match status" value="1"/>
</dbReference>
<keyword evidence="1" id="KW-0808">Transferase</keyword>
<dbReference type="Proteomes" id="UP000679352">
    <property type="component" value="Chromosome"/>
</dbReference>
<dbReference type="SUPFAM" id="SSF53335">
    <property type="entry name" value="S-adenosyl-L-methionine-dependent methyltransferases"/>
    <property type="match status" value="1"/>
</dbReference>
<dbReference type="GO" id="GO:0032259">
    <property type="term" value="P:methylation"/>
    <property type="evidence" value="ECO:0007669"/>
    <property type="project" value="UniProtKB-KW"/>
</dbReference>
<dbReference type="AlphaFoldDB" id="A0A975P9K0"/>
<protein>
    <submittedName>
        <fullName evidence="1">Methyltransferase domain-containing protein</fullName>
    </submittedName>
</protein>
<evidence type="ECO:0000313" key="2">
    <source>
        <dbReference type="Proteomes" id="UP000679352"/>
    </source>
</evidence>
<dbReference type="InterPro" id="IPR029063">
    <property type="entry name" value="SAM-dependent_MTases_sf"/>
</dbReference>
<evidence type="ECO:0000313" key="1">
    <source>
        <dbReference type="EMBL" id="QWK91932.1"/>
    </source>
</evidence>
<sequence length="231" mass="25378">MQTGTPPAGDIIDLGCGDGAMAAALRARFPKRRLVGVDASPAMLAQARGYDATAEADIAQWQPDTRPALIFSNAVLQWLPDHAQLMLHLAGLLAPGGILAVQMPRQSLAPSHRFMRDIAAALFPDRFDFSGYEPPVWPAQTYWRLLAPLGTVEAWQTDYMHRLDPADGAHPVRRFTESTAMRPFLAQLTAEEADHFRAAYDEALAHAYPAEADGAVLMPFRRVFFTLTLPV</sequence>
<dbReference type="GO" id="GO:0030798">
    <property type="term" value="F:trans-aconitate 2-methyltransferase activity"/>
    <property type="evidence" value="ECO:0007669"/>
    <property type="project" value="InterPro"/>
</dbReference>
<dbReference type="EMBL" id="CP076361">
    <property type="protein sequence ID" value="QWK91932.1"/>
    <property type="molecule type" value="Genomic_DNA"/>
</dbReference>
<dbReference type="InterPro" id="IPR023149">
    <property type="entry name" value="Trans_acon_MeTrfase_C"/>
</dbReference>
<gene>
    <name evidence="1" type="ORF">KM031_05780</name>
</gene>
<accession>A0A975P9K0</accession>
<dbReference type="PANTHER" id="PTHR43861:SF1">
    <property type="entry name" value="TRANS-ACONITATE 2-METHYLTRANSFERASE"/>
    <property type="match status" value="1"/>
</dbReference>